<dbReference type="AlphaFoldDB" id="A0A021VKR9"/>
<keyword evidence="1" id="KW-0812">Transmembrane</keyword>
<name>A0A021VKR9_9CELL</name>
<evidence type="ECO:0000313" key="3">
    <source>
        <dbReference type="Proteomes" id="UP000019753"/>
    </source>
</evidence>
<accession>A0A021VKR9</accession>
<evidence type="ECO:0000256" key="1">
    <source>
        <dbReference type="SAM" id="Phobius"/>
    </source>
</evidence>
<keyword evidence="1" id="KW-1133">Transmembrane helix</keyword>
<feature type="non-terminal residue" evidence="2">
    <location>
        <position position="125"/>
    </location>
</feature>
<comment type="caution">
    <text evidence="2">The sequence shown here is derived from an EMBL/GenBank/DDBJ whole genome shotgun (WGS) entry which is preliminary data.</text>
</comment>
<reference evidence="2 3" key="1">
    <citation type="submission" date="2014-01" db="EMBL/GenBank/DDBJ databases">
        <title>Actinotalea ferrariae CF5-4.</title>
        <authorList>
            <person name="Chen F."/>
            <person name="Li Y."/>
            <person name="Wang G."/>
        </authorList>
    </citation>
    <scope>NUCLEOTIDE SEQUENCE [LARGE SCALE GENOMIC DNA]</scope>
    <source>
        <strain evidence="2 3">CF5-4</strain>
    </source>
</reference>
<organism evidence="2 3">
    <name type="scientific">Actinotalea ferrariae CF5-4</name>
    <dbReference type="NCBI Taxonomy" id="948458"/>
    <lineage>
        <taxon>Bacteria</taxon>
        <taxon>Bacillati</taxon>
        <taxon>Actinomycetota</taxon>
        <taxon>Actinomycetes</taxon>
        <taxon>Micrococcales</taxon>
        <taxon>Cellulomonadaceae</taxon>
        <taxon>Actinotalea</taxon>
    </lineage>
</organism>
<protein>
    <submittedName>
        <fullName evidence="2">Uncharacterized protein</fullName>
    </submittedName>
</protein>
<keyword evidence="1" id="KW-0472">Membrane</keyword>
<keyword evidence="3" id="KW-1185">Reference proteome</keyword>
<evidence type="ECO:0000313" key="2">
    <source>
        <dbReference type="EMBL" id="EYR61781.1"/>
    </source>
</evidence>
<gene>
    <name evidence="2" type="ORF">N866_16800</name>
</gene>
<proteinExistence type="predicted"/>
<dbReference type="Proteomes" id="UP000019753">
    <property type="component" value="Unassembled WGS sequence"/>
</dbReference>
<feature type="transmembrane region" description="Helical" evidence="1">
    <location>
        <begin position="22"/>
        <end position="46"/>
    </location>
</feature>
<sequence length="125" mass="13286">MMPQAPDDGPSERGDGDGLRGAVLAVGRLAVPITVGVGVLTLCLLLRMAPRDAAVAALTAFGVTVVLRVLDKGEEHPWTAAPEADPDGSRRDVARLTWTLVGRDGRVSEAAVRRLRADARRRLAR</sequence>
<dbReference type="EMBL" id="AXCW01000560">
    <property type="protein sequence ID" value="EYR61781.1"/>
    <property type="molecule type" value="Genomic_DNA"/>
</dbReference>